<dbReference type="InterPro" id="IPR023584">
    <property type="entry name" value="Ribosome_recyc_fac_dom"/>
</dbReference>
<dbReference type="PANTHER" id="PTHR20982">
    <property type="entry name" value="RIBOSOME RECYCLING FACTOR"/>
    <property type="match status" value="1"/>
</dbReference>
<feature type="compositionally biased region" description="Basic and acidic residues" evidence="6">
    <location>
        <begin position="136"/>
        <end position="147"/>
    </location>
</feature>
<dbReference type="FunFam" id="3.30.1360.40:FF:000001">
    <property type="entry name" value="Ribosome-recycling factor"/>
    <property type="match status" value="1"/>
</dbReference>
<comment type="similarity">
    <text evidence="2 5">Belongs to the RRF family.</text>
</comment>
<evidence type="ECO:0000259" key="7">
    <source>
        <dbReference type="Pfam" id="PF01765"/>
    </source>
</evidence>
<evidence type="ECO:0000256" key="6">
    <source>
        <dbReference type="SAM" id="MobiDB-lite"/>
    </source>
</evidence>
<dbReference type="Gene3D" id="1.10.132.20">
    <property type="entry name" value="Ribosome-recycling factor"/>
    <property type="match status" value="1"/>
</dbReference>
<dbReference type="CDD" id="cd00520">
    <property type="entry name" value="RRF"/>
    <property type="match status" value="1"/>
</dbReference>
<evidence type="ECO:0000256" key="3">
    <source>
        <dbReference type="ARBA" id="ARBA00022490"/>
    </source>
</evidence>
<dbReference type="RefSeq" id="WP_007588703.1">
    <property type="nucleotide sequence ID" value="NZ_PKKM01000005.1"/>
</dbReference>
<feature type="domain" description="Ribosome recycling factor" evidence="7">
    <location>
        <begin position="21"/>
        <end position="183"/>
    </location>
</feature>
<evidence type="ECO:0000313" key="8">
    <source>
        <dbReference type="EMBL" id="PKY64618.1"/>
    </source>
</evidence>
<dbReference type="NCBIfam" id="TIGR00496">
    <property type="entry name" value="frr"/>
    <property type="match status" value="1"/>
</dbReference>
<evidence type="ECO:0000256" key="4">
    <source>
        <dbReference type="ARBA" id="ARBA00022917"/>
    </source>
</evidence>
<sequence>MIDDILLEAEEKMDKAVDAASHEFANIRTGRATSSMFEQLMVDYYGAPTPMQQLASFQIPEARTVLISPFDRTATQEIIRTLRESDLGVNPTDDGNVVRVVLPALTEERRKEYVKQAKSKAEDGRVSVRGVRRKAKDQLDRLKKDGEASEDDVDRAEKSLDAMTKAHTEQIDKMLATKESELLTI</sequence>
<gene>
    <name evidence="5" type="primary">frr</name>
    <name evidence="8" type="ORF">CYJ22_04260</name>
</gene>
<dbReference type="PANTHER" id="PTHR20982:SF3">
    <property type="entry name" value="MITOCHONDRIAL RIBOSOME RECYCLING FACTOR PSEUDO 1"/>
    <property type="match status" value="1"/>
</dbReference>
<comment type="subcellular location">
    <subcellularLocation>
        <location evidence="1 5">Cytoplasm</location>
    </subcellularLocation>
</comment>
<keyword evidence="4 5" id="KW-0648">Protein biosynthesis</keyword>
<organism evidence="8 9">
    <name type="scientific">Schaalia odontolytica</name>
    <dbReference type="NCBI Taxonomy" id="1660"/>
    <lineage>
        <taxon>Bacteria</taxon>
        <taxon>Bacillati</taxon>
        <taxon>Actinomycetota</taxon>
        <taxon>Actinomycetes</taxon>
        <taxon>Actinomycetales</taxon>
        <taxon>Actinomycetaceae</taxon>
        <taxon>Schaalia</taxon>
    </lineage>
</organism>
<evidence type="ECO:0000256" key="1">
    <source>
        <dbReference type="ARBA" id="ARBA00004496"/>
    </source>
</evidence>
<dbReference type="GO" id="GO:0005737">
    <property type="term" value="C:cytoplasm"/>
    <property type="evidence" value="ECO:0007669"/>
    <property type="project" value="UniProtKB-SubCell"/>
</dbReference>
<comment type="function">
    <text evidence="5">Responsible for the release of ribosomes from messenger RNA at the termination of protein biosynthesis. May increase the efficiency of translation by recycling ribosomes from one round of translation to another.</text>
</comment>
<dbReference type="HAMAP" id="MF_00040">
    <property type="entry name" value="RRF"/>
    <property type="match status" value="1"/>
</dbReference>
<dbReference type="SUPFAM" id="SSF55194">
    <property type="entry name" value="Ribosome recycling factor, RRF"/>
    <property type="match status" value="1"/>
</dbReference>
<dbReference type="Proteomes" id="UP000234198">
    <property type="component" value="Unassembled WGS sequence"/>
</dbReference>
<dbReference type="InterPro" id="IPR002661">
    <property type="entry name" value="Ribosome_recyc_fac"/>
</dbReference>
<evidence type="ECO:0000256" key="2">
    <source>
        <dbReference type="ARBA" id="ARBA00005912"/>
    </source>
</evidence>
<comment type="caution">
    <text evidence="8">The sequence shown here is derived from an EMBL/GenBank/DDBJ whole genome shotgun (WGS) entry which is preliminary data.</text>
</comment>
<dbReference type="EMBL" id="PKKM01000005">
    <property type="protein sequence ID" value="PKY64618.1"/>
    <property type="molecule type" value="Genomic_DNA"/>
</dbReference>
<feature type="region of interest" description="Disordered" evidence="6">
    <location>
        <begin position="124"/>
        <end position="161"/>
    </location>
</feature>
<dbReference type="FunFam" id="1.10.132.20:FF:000001">
    <property type="entry name" value="Ribosome-recycling factor"/>
    <property type="match status" value="1"/>
</dbReference>
<dbReference type="GO" id="GO:0043023">
    <property type="term" value="F:ribosomal large subunit binding"/>
    <property type="evidence" value="ECO:0007669"/>
    <property type="project" value="TreeGrafter"/>
</dbReference>
<dbReference type="AlphaFoldDB" id="A0A2I1I0I7"/>
<name>A0A2I1I0I7_9ACTO</name>
<reference evidence="8 9" key="1">
    <citation type="submission" date="2017-12" db="EMBL/GenBank/DDBJ databases">
        <title>Phylogenetic diversity of female urinary microbiome.</title>
        <authorList>
            <person name="Thomas-White K."/>
            <person name="Wolfe A.J."/>
        </authorList>
    </citation>
    <scope>NUCLEOTIDE SEQUENCE [LARGE SCALE GENOMIC DNA]</scope>
    <source>
        <strain evidence="8 9">UMB0018</strain>
    </source>
</reference>
<dbReference type="InterPro" id="IPR036191">
    <property type="entry name" value="RRF_sf"/>
</dbReference>
<keyword evidence="3 5" id="KW-0963">Cytoplasm</keyword>
<accession>A0A2I1I0I7</accession>
<dbReference type="Gene3D" id="3.30.1360.40">
    <property type="match status" value="1"/>
</dbReference>
<dbReference type="GO" id="GO:0006415">
    <property type="term" value="P:translational termination"/>
    <property type="evidence" value="ECO:0007669"/>
    <property type="project" value="UniProtKB-UniRule"/>
</dbReference>
<evidence type="ECO:0000256" key="5">
    <source>
        <dbReference type="HAMAP-Rule" id="MF_00040"/>
    </source>
</evidence>
<protein>
    <recommendedName>
        <fullName evidence="5">Ribosome-recycling factor</fullName>
        <shortName evidence="5">RRF</shortName>
    </recommendedName>
    <alternativeName>
        <fullName evidence="5">Ribosome-releasing factor</fullName>
    </alternativeName>
</protein>
<evidence type="ECO:0000313" key="9">
    <source>
        <dbReference type="Proteomes" id="UP000234198"/>
    </source>
</evidence>
<proteinExistence type="inferred from homology"/>
<dbReference type="Pfam" id="PF01765">
    <property type="entry name" value="RRF"/>
    <property type="match status" value="1"/>
</dbReference>